<comment type="caution">
    <text evidence="1">The sequence shown here is derived from an EMBL/GenBank/DDBJ whole genome shotgun (WGS) entry which is preliminary data.</text>
</comment>
<evidence type="ECO:0000313" key="2">
    <source>
        <dbReference type="Proteomes" id="UP000253410"/>
    </source>
</evidence>
<dbReference type="AlphaFoldDB" id="A0A365Y0B4"/>
<dbReference type="Proteomes" id="UP000253410">
    <property type="component" value="Unassembled WGS sequence"/>
</dbReference>
<accession>A0A365Y0B4</accession>
<organism evidence="1 2">
    <name type="scientific">Chitinophaga flava</name>
    <dbReference type="NCBI Taxonomy" id="2259036"/>
    <lineage>
        <taxon>Bacteria</taxon>
        <taxon>Pseudomonadati</taxon>
        <taxon>Bacteroidota</taxon>
        <taxon>Chitinophagia</taxon>
        <taxon>Chitinophagales</taxon>
        <taxon>Chitinophagaceae</taxon>
        <taxon>Chitinophaga</taxon>
    </lineage>
</organism>
<proteinExistence type="predicted"/>
<evidence type="ECO:0000313" key="1">
    <source>
        <dbReference type="EMBL" id="RBL91950.1"/>
    </source>
</evidence>
<name>A0A365Y0B4_9BACT</name>
<dbReference type="OrthoDB" id="790721at2"/>
<gene>
    <name evidence="1" type="ORF">DF182_04945</name>
</gene>
<reference evidence="1 2" key="1">
    <citation type="submission" date="2018-05" db="EMBL/GenBank/DDBJ databases">
        <title>Chitinophaga sp. K3CV102501T nov., isolated from isolated from a monsoon evergreen broad-leaved forest soil.</title>
        <authorList>
            <person name="Lv Y."/>
        </authorList>
    </citation>
    <scope>NUCLEOTIDE SEQUENCE [LARGE SCALE GENOMIC DNA]</scope>
    <source>
        <strain evidence="1 2">GDMCC 1.1325</strain>
    </source>
</reference>
<protein>
    <submittedName>
        <fullName evidence="1">Uncharacterized protein</fullName>
    </submittedName>
</protein>
<dbReference type="RefSeq" id="WP_113614553.1">
    <property type="nucleotide sequence ID" value="NZ_QFFJ01000001.1"/>
</dbReference>
<keyword evidence="2" id="KW-1185">Reference proteome</keyword>
<sequence length="191" mass="21969">MASKAILSSRGFKIAEYFIPPFVLNEGEIVILKPFNRPDWYELEMSLVDTLTGKVPEENVVITVPLTFVPRFSVSWFRRRFYPVTVREYLKKNADLSSQYADRIYEDSYITPRTDINTLAGNPWKLLTIYAALSRFDHILFDLAGVDPMGGKEVFGIVKEHVKKGGAAILLDHWAEFRGDCDRLVEIERFT</sequence>
<dbReference type="EMBL" id="QFFJ01000001">
    <property type="protein sequence ID" value="RBL91950.1"/>
    <property type="molecule type" value="Genomic_DNA"/>
</dbReference>